<organism evidence="2 3">
    <name type="scientific">Byssothecium circinans</name>
    <dbReference type="NCBI Taxonomy" id="147558"/>
    <lineage>
        <taxon>Eukaryota</taxon>
        <taxon>Fungi</taxon>
        <taxon>Dikarya</taxon>
        <taxon>Ascomycota</taxon>
        <taxon>Pezizomycotina</taxon>
        <taxon>Dothideomycetes</taxon>
        <taxon>Pleosporomycetidae</taxon>
        <taxon>Pleosporales</taxon>
        <taxon>Massarineae</taxon>
        <taxon>Massarinaceae</taxon>
        <taxon>Byssothecium</taxon>
    </lineage>
</organism>
<name>A0A6A5UIC7_9PLEO</name>
<gene>
    <name evidence="2" type="ORF">CC80DRAFT_530507</name>
</gene>
<sequence>MHLLCRSAPYPAHVRDLSFTLRGFAGLEEFRDGSNAVFALECRVPRRCIARQLLSSGTRLHPTLPTAAKCCCTKSDKPSCIKAASKPTACKDANPFASPCAQQEIQQICTSAYTDPSSMYRDFLSSEAIATSSGQNDSGLFELSFRDEVRRAPFEFTGAAASRWRIELPPRNNALDLDSVTDLIMQVNYTAREGGPALREVADRAAWRRLPGDGVRFFDVKSEFSTVFSQPTRGFGQRAPQQDLTLGNSEVVEPSTIVELF</sequence>
<dbReference type="AlphaFoldDB" id="A0A6A5UIC7"/>
<keyword evidence="3" id="KW-1185">Reference proteome</keyword>
<feature type="domain" description="Tc toxin complex TcA C-terminal TcB-binding" evidence="1">
    <location>
        <begin position="109"/>
        <end position="191"/>
    </location>
</feature>
<dbReference type="InterPro" id="IPR040840">
    <property type="entry name" value="TcA_TcB_BD"/>
</dbReference>
<dbReference type="Proteomes" id="UP000800035">
    <property type="component" value="Unassembled WGS sequence"/>
</dbReference>
<proteinExistence type="predicted"/>
<accession>A0A6A5UIC7</accession>
<protein>
    <recommendedName>
        <fullName evidence="1">Tc toxin complex TcA C-terminal TcB-binding domain-containing protein</fullName>
    </recommendedName>
</protein>
<dbReference type="EMBL" id="ML976977">
    <property type="protein sequence ID" value="KAF1963719.1"/>
    <property type="molecule type" value="Genomic_DNA"/>
</dbReference>
<dbReference type="Pfam" id="PF18276">
    <property type="entry name" value="TcA_TcB_BD"/>
    <property type="match status" value="1"/>
</dbReference>
<reference evidence="2" key="1">
    <citation type="journal article" date="2020" name="Stud. Mycol.">
        <title>101 Dothideomycetes genomes: a test case for predicting lifestyles and emergence of pathogens.</title>
        <authorList>
            <person name="Haridas S."/>
            <person name="Albert R."/>
            <person name="Binder M."/>
            <person name="Bloem J."/>
            <person name="Labutti K."/>
            <person name="Salamov A."/>
            <person name="Andreopoulos B."/>
            <person name="Baker S."/>
            <person name="Barry K."/>
            <person name="Bills G."/>
            <person name="Bluhm B."/>
            <person name="Cannon C."/>
            <person name="Castanera R."/>
            <person name="Culley D."/>
            <person name="Daum C."/>
            <person name="Ezra D."/>
            <person name="Gonzalez J."/>
            <person name="Henrissat B."/>
            <person name="Kuo A."/>
            <person name="Liang C."/>
            <person name="Lipzen A."/>
            <person name="Lutzoni F."/>
            <person name="Magnuson J."/>
            <person name="Mondo S."/>
            <person name="Nolan M."/>
            <person name="Ohm R."/>
            <person name="Pangilinan J."/>
            <person name="Park H.-J."/>
            <person name="Ramirez L."/>
            <person name="Alfaro M."/>
            <person name="Sun H."/>
            <person name="Tritt A."/>
            <person name="Yoshinaga Y."/>
            <person name="Zwiers L.-H."/>
            <person name="Turgeon B."/>
            <person name="Goodwin S."/>
            <person name="Spatafora J."/>
            <person name="Crous P."/>
            <person name="Grigoriev I."/>
        </authorList>
    </citation>
    <scope>NUCLEOTIDE SEQUENCE</scope>
    <source>
        <strain evidence="2">CBS 675.92</strain>
    </source>
</reference>
<dbReference type="OrthoDB" id="3798129at2759"/>
<evidence type="ECO:0000313" key="3">
    <source>
        <dbReference type="Proteomes" id="UP000800035"/>
    </source>
</evidence>
<evidence type="ECO:0000313" key="2">
    <source>
        <dbReference type="EMBL" id="KAF1963719.1"/>
    </source>
</evidence>
<evidence type="ECO:0000259" key="1">
    <source>
        <dbReference type="Pfam" id="PF18276"/>
    </source>
</evidence>